<comment type="caution">
    <text evidence="1">The sequence shown here is derived from an EMBL/GenBank/DDBJ whole genome shotgun (WGS) entry which is preliminary data.</text>
</comment>
<accession>A0AAX6DRY4</accession>
<proteinExistence type="predicted"/>
<organism evidence="1 2">
    <name type="scientific">Iris pallida</name>
    <name type="common">Sweet iris</name>
    <dbReference type="NCBI Taxonomy" id="29817"/>
    <lineage>
        <taxon>Eukaryota</taxon>
        <taxon>Viridiplantae</taxon>
        <taxon>Streptophyta</taxon>
        <taxon>Embryophyta</taxon>
        <taxon>Tracheophyta</taxon>
        <taxon>Spermatophyta</taxon>
        <taxon>Magnoliopsida</taxon>
        <taxon>Liliopsida</taxon>
        <taxon>Asparagales</taxon>
        <taxon>Iridaceae</taxon>
        <taxon>Iridoideae</taxon>
        <taxon>Irideae</taxon>
        <taxon>Iris</taxon>
    </lineage>
</organism>
<evidence type="ECO:0000313" key="1">
    <source>
        <dbReference type="EMBL" id="KAJ6794445.1"/>
    </source>
</evidence>
<gene>
    <name evidence="1" type="ORF">M6B38_232605</name>
</gene>
<dbReference type="EMBL" id="JANAVB010042419">
    <property type="protein sequence ID" value="KAJ6794445.1"/>
    <property type="molecule type" value="Genomic_DNA"/>
</dbReference>
<sequence length="65" mass="7291">MIRSNPTSISDPIRDNQNLAASSIINPSYKSLLHRFNNSSNKKTLLGCGVLINQLIKKYNLMQCL</sequence>
<reference evidence="1" key="1">
    <citation type="journal article" date="2023" name="GigaByte">
        <title>Genome assembly of the bearded iris, Iris pallida Lam.</title>
        <authorList>
            <person name="Bruccoleri R.E."/>
            <person name="Oakeley E.J."/>
            <person name="Faust A.M.E."/>
            <person name="Altorfer M."/>
            <person name="Dessus-Babus S."/>
            <person name="Burckhardt D."/>
            <person name="Oertli M."/>
            <person name="Naumann U."/>
            <person name="Petersen F."/>
            <person name="Wong J."/>
        </authorList>
    </citation>
    <scope>NUCLEOTIDE SEQUENCE</scope>
    <source>
        <strain evidence="1">GSM-AAB239-AS_SAM_17_03QT</strain>
    </source>
</reference>
<dbReference type="Proteomes" id="UP001140949">
    <property type="component" value="Unassembled WGS sequence"/>
</dbReference>
<reference evidence="1" key="2">
    <citation type="submission" date="2023-04" db="EMBL/GenBank/DDBJ databases">
        <authorList>
            <person name="Bruccoleri R.E."/>
            <person name="Oakeley E.J."/>
            <person name="Faust A.-M."/>
            <person name="Dessus-Babus S."/>
            <person name="Altorfer M."/>
            <person name="Burckhardt D."/>
            <person name="Oertli M."/>
            <person name="Naumann U."/>
            <person name="Petersen F."/>
            <person name="Wong J."/>
        </authorList>
    </citation>
    <scope>NUCLEOTIDE SEQUENCE</scope>
    <source>
        <strain evidence="1">GSM-AAB239-AS_SAM_17_03QT</strain>
        <tissue evidence="1">Leaf</tissue>
    </source>
</reference>
<evidence type="ECO:0000313" key="2">
    <source>
        <dbReference type="Proteomes" id="UP001140949"/>
    </source>
</evidence>
<keyword evidence="2" id="KW-1185">Reference proteome</keyword>
<dbReference type="AlphaFoldDB" id="A0AAX6DRY4"/>
<name>A0AAX6DRY4_IRIPA</name>
<protein>
    <submittedName>
        <fullName evidence="1">Origin of replication complex subunit 1</fullName>
    </submittedName>
</protein>